<dbReference type="InterPro" id="IPR000477">
    <property type="entry name" value="RT_dom"/>
</dbReference>
<gene>
    <name evidence="2" type="ORF">UU50_C0015G0012</name>
</gene>
<protein>
    <submittedName>
        <fullName evidence="2">RNA-directed DNA polymerase (Reverse transcriptase)</fullName>
    </submittedName>
</protein>
<dbReference type="Gene3D" id="3.30.70.270">
    <property type="match status" value="1"/>
</dbReference>
<reference evidence="2 3" key="1">
    <citation type="journal article" date="2015" name="Nature">
        <title>rRNA introns, odd ribosomes, and small enigmatic genomes across a large radiation of phyla.</title>
        <authorList>
            <person name="Brown C.T."/>
            <person name="Hug L.A."/>
            <person name="Thomas B.C."/>
            <person name="Sharon I."/>
            <person name="Castelle C.J."/>
            <person name="Singh A."/>
            <person name="Wilkins M.J."/>
            <person name="Williams K.H."/>
            <person name="Banfield J.F."/>
        </authorList>
    </citation>
    <scope>NUCLEOTIDE SEQUENCE [LARGE SCALE GENOMIC DNA]</scope>
</reference>
<dbReference type="PROSITE" id="PS50878">
    <property type="entry name" value="RT_POL"/>
    <property type="match status" value="1"/>
</dbReference>
<accession>A0A0G0VD75</accession>
<dbReference type="SUPFAM" id="SSF56672">
    <property type="entry name" value="DNA/RNA polymerases"/>
    <property type="match status" value="1"/>
</dbReference>
<comment type="caution">
    <text evidence="2">The sequence shown here is derived from an EMBL/GenBank/DDBJ whole genome shotgun (WGS) entry which is preliminary data.</text>
</comment>
<dbReference type="CDD" id="cd01651">
    <property type="entry name" value="RT_G2_intron"/>
    <property type="match status" value="1"/>
</dbReference>
<dbReference type="GO" id="GO:0003964">
    <property type="term" value="F:RNA-directed DNA polymerase activity"/>
    <property type="evidence" value="ECO:0007669"/>
    <property type="project" value="UniProtKB-KW"/>
</dbReference>
<dbReference type="Pfam" id="PF00078">
    <property type="entry name" value="RVT_1"/>
    <property type="match status" value="1"/>
</dbReference>
<dbReference type="InterPro" id="IPR051083">
    <property type="entry name" value="GrpII_Intron_Splice-Mob/Def"/>
</dbReference>
<dbReference type="InterPro" id="IPR043128">
    <property type="entry name" value="Rev_trsase/Diguanyl_cyclase"/>
</dbReference>
<dbReference type="PANTHER" id="PTHR34047">
    <property type="entry name" value="NUCLEAR INTRON MATURASE 1, MITOCHONDRIAL-RELATED"/>
    <property type="match status" value="1"/>
</dbReference>
<evidence type="ECO:0000259" key="1">
    <source>
        <dbReference type="PROSITE" id="PS50878"/>
    </source>
</evidence>
<dbReference type="Proteomes" id="UP000033930">
    <property type="component" value="Unassembled WGS sequence"/>
</dbReference>
<evidence type="ECO:0000313" key="2">
    <source>
        <dbReference type="EMBL" id="KKR98843.1"/>
    </source>
</evidence>
<proteinExistence type="predicted"/>
<sequence length="355" mass="41044">MKRFNNLYLGMITKESLLLAWQKFRKGKTKRKDVAEFERNLDQNINSLHKELSQGLYQHGPYYSFYISDPKLRHIHKATVRDRVVHHTVFKILNPIFEPTFIFDSYSCRIGKGTHKGVKALVNMARKVSKNYTCQCFVLKCDIRKFFDSIDQDILLNILNKRIADPNVIQILKAIITSFSSNQSNLFERKGIPIGNLISQLFANIYMNEFDQFIKHDCSVKYYARYTDDFVVVSDNRDELVALLARVKQFLTKNLHLELHPDKVSISGLNNGIDFLGFVVRPYCLLLRTKTKRRMLKKLDKLIKENDVSGGGDQLHITQVVSSYLGHISHANSFILSKQVRDKVAKVAKVSLLKK</sequence>
<dbReference type="EMBL" id="LCAW01000015">
    <property type="protein sequence ID" value="KKR98843.1"/>
    <property type="molecule type" value="Genomic_DNA"/>
</dbReference>
<keyword evidence="2" id="KW-0695">RNA-directed DNA polymerase</keyword>
<keyword evidence="2" id="KW-0548">Nucleotidyltransferase</keyword>
<keyword evidence="2" id="KW-0808">Transferase</keyword>
<evidence type="ECO:0000313" key="3">
    <source>
        <dbReference type="Proteomes" id="UP000033930"/>
    </source>
</evidence>
<organism evidence="2 3">
    <name type="scientific">Candidatus Uhrbacteria bacterium GW2011_GWC1_41_20</name>
    <dbReference type="NCBI Taxonomy" id="1618983"/>
    <lineage>
        <taxon>Bacteria</taxon>
        <taxon>Candidatus Uhriibacteriota</taxon>
    </lineage>
</organism>
<dbReference type="AlphaFoldDB" id="A0A0G0VD75"/>
<dbReference type="InterPro" id="IPR043502">
    <property type="entry name" value="DNA/RNA_pol_sf"/>
</dbReference>
<dbReference type="PANTHER" id="PTHR34047:SF8">
    <property type="entry name" value="PROTEIN YKFC"/>
    <property type="match status" value="1"/>
</dbReference>
<name>A0A0G0VD75_9BACT</name>
<feature type="domain" description="Reverse transcriptase" evidence="1">
    <location>
        <begin position="1"/>
        <end position="280"/>
    </location>
</feature>